<keyword evidence="3" id="KW-1185">Reference proteome</keyword>
<accession>H6L4X7</accession>
<proteinExistence type="predicted"/>
<dbReference type="EMBL" id="CP002831">
    <property type="protein sequence ID" value="AFC25152.1"/>
    <property type="molecule type" value="Genomic_DNA"/>
</dbReference>
<dbReference type="RefSeq" id="WP_015692765.1">
    <property type="nucleotide sequence ID" value="NC_016940.1"/>
</dbReference>
<sequence>MLKSLLSLLFLALPFWGLWAQDAPQDFIITISYDTLYGKVVGGFTPGKSSVMVKFKEAETGETKVYKAKDIKSWHAAGAPYYFESKVYHPKGRHKLDMGYAVFMRRLNPGKVKVKLYEYYNTEGSIGYTQTYLERKGEMEEVVFRRFRKQLAAYLADQPEIVAKIQQKEYKKRDLERLIADYNQAAK</sequence>
<keyword evidence="1" id="KW-0732">Signal</keyword>
<protein>
    <recommendedName>
        <fullName evidence="4">DUF4468 domain-containing protein</fullName>
    </recommendedName>
</protein>
<evidence type="ECO:0000313" key="2">
    <source>
        <dbReference type="EMBL" id="AFC25152.1"/>
    </source>
</evidence>
<dbReference type="HOGENOM" id="CLU_1446699_0_0_10"/>
<reference evidence="2 3" key="1">
    <citation type="journal article" date="2012" name="Stand. Genomic Sci.">
        <title>Complete genome sequencing and analysis of Saprospira grandis str. Lewin, a predatory marine bacterium.</title>
        <authorList>
            <person name="Saw J.H."/>
            <person name="Yuryev A."/>
            <person name="Kanbe M."/>
            <person name="Hou S."/>
            <person name="Young A.G."/>
            <person name="Aizawa S."/>
            <person name="Alam M."/>
        </authorList>
    </citation>
    <scope>NUCLEOTIDE SEQUENCE [LARGE SCALE GENOMIC DNA]</scope>
    <source>
        <strain evidence="2 3">Lewin</strain>
    </source>
</reference>
<evidence type="ECO:0000313" key="3">
    <source>
        <dbReference type="Proteomes" id="UP000007519"/>
    </source>
</evidence>
<dbReference type="STRING" id="984262.SGRA_2424"/>
<dbReference type="KEGG" id="sgn:SGRA_2424"/>
<dbReference type="AlphaFoldDB" id="H6L4X7"/>
<evidence type="ECO:0000256" key="1">
    <source>
        <dbReference type="SAM" id="SignalP"/>
    </source>
</evidence>
<feature type="chain" id="PRO_5003604047" description="DUF4468 domain-containing protein" evidence="1">
    <location>
        <begin position="21"/>
        <end position="187"/>
    </location>
</feature>
<dbReference type="Proteomes" id="UP000007519">
    <property type="component" value="Chromosome"/>
</dbReference>
<dbReference type="OrthoDB" id="1117699at2"/>
<feature type="signal peptide" evidence="1">
    <location>
        <begin position="1"/>
        <end position="20"/>
    </location>
</feature>
<name>H6L4X7_SAPGL</name>
<evidence type="ECO:0008006" key="4">
    <source>
        <dbReference type="Google" id="ProtNLM"/>
    </source>
</evidence>
<organism evidence="2 3">
    <name type="scientific">Saprospira grandis (strain Lewin)</name>
    <dbReference type="NCBI Taxonomy" id="984262"/>
    <lineage>
        <taxon>Bacteria</taxon>
        <taxon>Pseudomonadati</taxon>
        <taxon>Bacteroidota</taxon>
        <taxon>Saprospiria</taxon>
        <taxon>Saprospirales</taxon>
        <taxon>Saprospiraceae</taxon>
        <taxon>Saprospira</taxon>
    </lineage>
</organism>
<gene>
    <name evidence="2" type="ordered locus">SGRA_2424</name>
</gene>